<comment type="similarity">
    <text evidence="1 3">Belongs to the short-chain dehydrogenases/reductases (SDR) family.</text>
</comment>
<evidence type="ECO:0000313" key="5">
    <source>
        <dbReference type="EMBL" id="EIT70757.1"/>
    </source>
</evidence>
<dbReference type="SUPFAM" id="SSF51735">
    <property type="entry name" value="NAD(P)-binding Rossmann-fold domains"/>
    <property type="match status" value="1"/>
</dbReference>
<evidence type="ECO:0000256" key="1">
    <source>
        <dbReference type="ARBA" id="ARBA00006484"/>
    </source>
</evidence>
<reference evidence="5 6" key="1">
    <citation type="journal article" date="2012" name="J. Bacteriol.">
        <title>Genome Sequence of n-Alkane-Degrading Hydrocarboniphaga effusa Strain AP103T (ATCC BAA-332T).</title>
        <authorList>
            <person name="Chang H.K."/>
            <person name="Zylstra G.J."/>
            <person name="Chae J.C."/>
        </authorList>
    </citation>
    <scope>NUCLEOTIDE SEQUENCE [LARGE SCALE GENOMIC DNA]</scope>
    <source>
        <strain evidence="5 6">AP103</strain>
    </source>
</reference>
<feature type="domain" description="Ketoreductase" evidence="4">
    <location>
        <begin position="19"/>
        <end position="189"/>
    </location>
</feature>
<dbReference type="FunFam" id="3.40.50.720:FF:000084">
    <property type="entry name" value="Short-chain dehydrogenase reductase"/>
    <property type="match status" value="1"/>
</dbReference>
<proteinExistence type="inferred from homology"/>
<dbReference type="PROSITE" id="PS00061">
    <property type="entry name" value="ADH_SHORT"/>
    <property type="match status" value="1"/>
</dbReference>
<dbReference type="CDD" id="cd05233">
    <property type="entry name" value="SDR_c"/>
    <property type="match status" value="1"/>
</dbReference>
<dbReference type="InterPro" id="IPR057326">
    <property type="entry name" value="KR_dom"/>
</dbReference>
<organism evidence="5 6">
    <name type="scientific">Hydrocarboniphaga effusa AP103</name>
    <dbReference type="NCBI Taxonomy" id="1172194"/>
    <lineage>
        <taxon>Bacteria</taxon>
        <taxon>Pseudomonadati</taxon>
        <taxon>Pseudomonadota</taxon>
        <taxon>Gammaproteobacteria</taxon>
        <taxon>Nevskiales</taxon>
        <taxon>Nevskiaceae</taxon>
        <taxon>Hydrocarboniphaga</taxon>
    </lineage>
</organism>
<keyword evidence="6" id="KW-1185">Reference proteome</keyword>
<dbReference type="Gene3D" id="3.40.50.720">
    <property type="entry name" value="NAD(P)-binding Rossmann-like Domain"/>
    <property type="match status" value="1"/>
</dbReference>
<dbReference type="AlphaFoldDB" id="I7ZGA5"/>
<accession>I7ZGA5</accession>
<gene>
    <name evidence="5" type="ORF">WQQ_08940</name>
</gene>
<dbReference type="PRINTS" id="PR00081">
    <property type="entry name" value="GDHRDH"/>
</dbReference>
<name>I7ZGA5_9GAMM</name>
<dbReference type="STRING" id="1172194.WQQ_08940"/>
<dbReference type="Pfam" id="PF00106">
    <property type="entry name" value="adh_short"/>
    <property type="match status" value="1"/>
</dbReference>
<evidence type="ECO:0000256" key="2">
    <source>
        <dbReference type="ARBA" id="ARBA00023002"/>
    </source>
</evidence>
<dbReference type="Proteomes" id="UP000003704">
    <property type="component" value="Unassembled WGS sequence"/>
</dbReference>
<dbReference type="InterPro" id="IPR036291">
    <property type="entry name" value="NAD(P)-bd_dom_sf"/>
</dbReference>
<dbReference type="PANTHER" id="PTHR42760">
    <property type="entry name" value="SHORT-CHAIN DEHYDROGENASES/REDUCTASES FAMILY MEMBER"/>
    <property type="match status" value="1"/>
</dbReference>
<comment type="caution">
    <text evidence="5">The sequence shown here is derived from an EMBL/GenBank/DDBJ whole genome shotgun (WGS) entry which is preliminary data.</text>
</comment>
<dbReference type="RefSeq" id="WP_007183850.1">
    <property type="nucleotide sequence ID" value="NZ_AKGD01000001.1"/>
</dbReference>
<evidence type="ECO:0000256" key="3">
    <source>
        <dbReference type="RuleBase" id="RU000363"/>
    </source>
</evidence>
<protein>
    <recommendedName>
        <fullName evidence="4">Ketoreductase domain-containing protein</fullName>
    </recommendedName>
</protein>
<dbReference type="PRINTS" id="PR00080">
    <property type="entry name" value="SDRFAMILY"/>
</dbReference>
<evidence type="ECO:0000259" key="4">
    <source>
        <dbReference type="SMART" id="SM00822"/>
    </source>
</evidence>
<dbReference type="InterPro" id="IPR002347">
    <property type="entry name" value="SDR_fam"/>
</dbReference>
<keyword evidence="2" id="KW-0560">Oxidoreductase</keyword>
<dbReference type="GO" id="GO:0016616">
    <property type="term" value="F:oxidoreductase activity, acting on the CH-OH group of donors, NAD or NADP as acceptor"/>
    <property type="evidence" value="ECO:0007669"/>
    <property type="project" value="UniProtKB-ARBA"/>
</dbReference>
<evidence type="ECO:0000313" key="6">
    <source>
        <dbReference type="Proteomes" id="UP000003704"/>
    </source>
</evidence>
<sequence length="276" mass="29691">MASGDMADDAIPRGRLRGKVAVITGASYGIGRGVALRFAREGARLVLCSRTAARASDMLDALRAITPAVHYVPADVGIRSEIEHVIAEAVRVYGRVDALINNAQTVMPWTPLEDKPDDDWQQTLQSGLQATLWAMRAAFPLMKAQGGGRIVNFGSIFGVNGSRWAADYAACKEAIRGLTRTAANEWGRHGITVNVVLPAAESDATKSFKQNHPAAYQLMRGRVPLHRHGDPEADIGGAILGLVADEGRFITGETFFLDGGLGISRPVQAHQPHLRH</sequence>
<dbReference type="EMBL" id="AKGD01000001">
    <property type="protein sequence ID" value="EIT70757.1"/>
    <property type="molecule type" value="Genomic_DNA"/>
</dbReference>
<dbReference type="OrthoDB" id="9809287at2"/>
<dbReference type="SMART" id="SM00822">
    <property type="entry name" value="PKS_KR"/>
    <property type="match status" value="1"/>
</dbReference>
<dbReference type="InterPro" id="IPR020904">
    <property type="entry name" value="Sc_DH/Rdtase_CS"/>
</dbReference>
<dbReference type="PANTHER" id="PTHR42760:SF133">
    <property type="entry name" value="3-OXOACYL-[ACYL-CARRIER-PROTEIN] REDUCTASE"/>
    <property type="match status" value="1"/>
</dbReference>